<evidence type="ECO:0000256" key="6">
    <source>
        <dbReference type="ARBA" id="ARBA00022967"/>
    </source>
</evidence>
<evidence type="ECO:0000256" key="5">
    <source>
        <dbReference type="ARBA" id="ARBA00022840"/>
    </source>
</evidence>
<dbReference type="PROSITE" id="PS50893">
    <property type="entry name" value="ABC_TRANSPORTER_2"/>
    <property type="match status" value="1"/>
</dbReference>
<keyword evidence="2" id="KW-0813">Transport</keyword>
<dbReference type="SUPFAM" id="SSF52540">
    <property type="entry name" value="P-loop containing nucleoside triphosphate hydrolases"/>
    <property type="match status" value="1"/>
</dbReference>
<keyword evidence="7" id="KW-0472">Membrane</keyword>
<accession>A0A5J4K5K9</accession>
<dbReference type="PANTHER" id="PTHR42711">
    <property type="entry name" value="ABC TRANSPORTER ATP-BINDING PROTEIN"/>
    <property type="match status" value="1"/>
</dbReference>
<dbReference type="FunFam" id="3.40.50.300:FF:000589">
    <property type="entry name" value="ABC transporter, ATP-binding subunit"/>
    <property type="match status" value="1"/>
</dbReference>
<dbReference type="InterPro" id="IPR027417">
    <property type="entry name" value="P-loop_NTPase"/>
</dbReference>
<keyword evidence="5 9" id="KW-0067">ATP-binding</keyword>
<dbReference type="CDD" id="cd03230">
    <property type="entry name" value="ABC_DR_subfamily_A"/>
    <property type="match status" value="1"/>
</dbReference>
<sequence length="328" mass="35843">MMSAHAQTAGRMVDLAALPEGAEAAIVVDRFCKSYNGRRVVDELSFSVRRGEVFALLGPNGAGKTTTVETLEGYRRPDGGSVRVLGLDPIRDAARLKPLIGVMLQQDGLYPMLRPREVLRLFAGYYRQPQPIDQLLERVGIDPGTKTICRRLSGGQKRRLALALALVGNPQLLFLDEPTAGMDPQARLATWEIIRDLKAQGVTILLTTHLMDEAERLADRVAIIDHGRLIALDTPDRLTGVDSATVVRFVAPAGLDSRALAALPGVQRAEEVRPGSYLLETAPQSMPAVLADLTAWLRDRGITLTELRVGHGSLEELFLRLTGSEMRE</sequence>
<evidence type="ECO:0000313" key="9">
    <source>
        <dbReference type="EMBL" id="GER82011.1"/>
    </source>
</evidence>
<evidence type="ECO:0000256" key="7">
    <source>
        <dbReference type="ARBA" id="ARBA00023136"/>
    </source>
</evidence>
<dbReference type="PANTHER" id="PTHR42711:SF16">
    <property type="entry name" value="ABC TRANSPORTER ATP-BINDING PROTEIN"/>
    <property type="match status" value="1"/>
</dbReference>
<dbReference type="GO" id="GO:0005524">
    <property type="term" value="F:ATP binding"/>
    <property type="evidence" value="ECO:0007669"/>
    <property type="project" value="UniProtKB-KW"/>
</dbReference>
<dbReference type="SMART" id="SM00382">
    <property type="entry name" value="AAA"/>
    <property type="match status" value="1"/>
</dbReference>
<dbReference type="InterPro" id="IPR050763">
    <property type="entry name" value="ABC_transporter_ATP-binding"/>
</dbReference>
<name>A0A5J4K5K9_9CHLR</name>
<dbReference type="InterPro" id="IPR017871">
    <property type="entry name" value="ABC_transporter-like_CS"/>
</dbReference>
<reference evidence="9 10" key="1">
    <citation type="journal article" date="2019" name="Int. J. Syst. Evol. Microbiol.">
        <title>Thermogemmatispora aurantia sp. nov. and Thermogemmatispora argillosa sp. nov., within the class Ktedonobacteria, and emended description of the genus Thermogemmatispora.</title>
        <authorList>
            <person name="Zheng Y."/>
            <person name="Wang C.M."/>
            <person name="Sakai Y."/>
            <person name="Abe K."/>
            <person name="Yokota A."/>
            <person name="Yabe S."/>
        </authorList>
    </citation>
    <scope>NUCLEOTIDE SEQUENCE [LARGE SCALE GENOMIC DNA]</scope>
    <source>
        <strain evidence="9 10">A1-2</strain>
    </source>
</reference>
<comment type="subcellular location">
    <subcellularLocation>
        <location evidence="1">Cell membrane</location>
    </subcellularLocation>
</comment>
<dbReference type="Gene3D" id="3.40.50.300">
    <property type="entry name" value="P-loop containing nucleotide triphosphate hydrolases"/>
    <property type="match status" value="1"/>
</dbReference>
<evidence type="ECO:0000256" key="1">
    <source>
        <dbReference type="ARBA" id="ARBA00004236"/>
    </source>
</evidence>
<proteinExistence type="predicted"/>
<keyword evidence="10" id="KW-1185">Reference proteome</keyword>
<keyword evidence="3" id="KW-1003">Cell membrane</keyword>
<feature type="domain" description="ABC transporter" evidence="8">
    <location>
        <begin position="26"/>
        <end position="251"/>
    </location>
</feature>
<dbReference type="EMBL" id="BKZV01000001">
    <property type="protein sequence ID" value="GER82011.1"/>
    <property type="molecule type" value="Genomic_DNA"/>
</dbReference>
<dbReference type="GO" id="GO:0016887">
    <property type="term" value="F:ATP hydrolysis activity"/>
    <property type="evidence" value="ECO:0007669"/>
    <property type="project" value="InterPro"/>
</dbReference>
<evidence type="ECO:0000256" key="2">
    <source>
        <dbReference type="ARBA" id="ARBA00022448"/>
    </source>
</evidence>
<keyword evidence="6" id="KW-1278">Translocase</keyword>
<dbReference type="InterPro" id="IPR003439">
    <property type="entry name" value="ABC_transporter-like_ATP-bd"/>
</dbReference>
<evidence type="ECO:0000259" key="8">
    <source>
        <dbReference type="PROSITE" id="PS50893"/>
    </source>
</evidence>
<comment type="caution">
    <text evidence="9">The sequence shown here is derived from an EMBL/GenBank/DDBJ whole genome shotgun (WGS) entry which is preliminary data.</text>
</comment>
<dbReference type="AlphaFoldDB" id="A0A5J4K5K9"/>
<dbReference type="InterPro" id="IPR003593">
    <property type="entry name" value="AAA+_ATPase"/>
</dbReference>
<evidence type="ECO:0000256" key="3">
    <source>
        <dbReference type="ARBA" id="ARBA00022475"/>
    </source>
</evidence>
<gene>
    <name evidence="9" type="ORF">KTAU_06490</name>
</gene>
<protein>
    <submittedName>
        <fullName evidence="9">ABC transporter ATP-binding protein</fullName>
    </submittedName>
</protein>
<dbReference type="GO" id="GO:0005886">
    <property type="term" value="C:plasma membrane"/>
    <property type="evidence" value="ECO:0007669"/>
    <property type="project" value="UniProtKB-SubCell"/>
</dbReference>
<evidence type="ECO:0000256" key="4">
    <source>
        <dbReference type="ARBA" id="ARBA00022741"/>
    </source>
</evidence>
<organism evidence="9 10">
    <name type="scientific">Thermogemmatispora aurantia</name>
    <dbReference type="NCBI Taxonomy" id="2045279"/>
    <lineage>
        <taxon>Bacteria</taxon>
        <taxon>Bacillati</taxon>
        <taxon>Chloroflexota</taxon>
        <taxon>Ktedonobacteria</taxon>
        <taxon>Thermogemmatisporales</taxon>
        <taxon>Thermogemmatisporaceae</taxon>
        <taxon>Thermogemmatispora</taxon>
    </lineage>
</organism>
<dbReference type="Proteomes" id="UP000334820">
    <property type="component" value="Unassembled WGS sequence"/>
</dbReference>
<dbReference type="PROSITE" id="PS00211">
    <property type="entry name" value="ABC_TRANSPORTER_1"/>
    <property type="match status" value="1"/>
</dbReference>
<dbReference type="Pfam" id="PF00005">
    <property type="entry name" value="ABC_tran"/>
    <property type="match status" value="1"/>
</dbReference>
<evidence type="ECO:0000313" key="10">
    <source>
        <dbReference type="Proteomes" id="UP000334820"/>
    </source>
</evidence>
<keyword evidence="4" id="KW-0547">Nucleotide-binding</keyword>